<dbReference type="InterPro" id="IPR019121">
    <property type="entry name" value="CRISPR-assoc_CXXC-CXXC_dom"/>
</dbReference>
<proteinExistence type="predicted"/>
<reference evidence="2 3" key="1">
    <citation type="submission" date="2008-11" db="EMBL/GenBank/DDBJ databases">
        <title>Draft genome sequence of Bacteroides pectinophilus (ATCC 43243).</title>
        <authorList>
            <person name="Sudarsanam P."/>
            <person name="Ley R."/>
            <person name="Guruge J."/>
            <person name="Turnbaugh P.J."/>
            <person name="Mahowald M."/>
            <person name="Liep D."/>
            <person name="Gordon J."/>
        </authorList>
    </citation>
    <scope>NUCLEOTIDE SEQUENCE [LARGE SCALE GENOMIC DNA]</scope>
    <source>
        <strain evidence="2 3">ATCC 43243</strain>
    </source>
</reference>
<name>B7AS02_9FIRM</name>
<dbReference type="HOGENOM" id="CLU_035397_0_0_9"/>
<feature type="domain" description="CRISPR-associated protein CXXC-CXXC" evidence="1">
    <location>
        <begin position="240"/>
        <end position="302"/>
    </location>
</feature>
<evidence type="ECO:0000313" key="3">
    <source>
        <dbReference type="Proteomes" id="UP000003136"/>
    </source>
</evidence>
<dbReference type="eggNOG" id="ENOG502Z80D">
    <property type="taxonomic scope" value="Bacteria"/>
</dbReference>
<protein>
    <recommendedName>
        <fullName evidence="1">CRISPR-associated protein CXXC-CXXC domain-containing protein</fullName>
    </recommendedName>
</protein>
<dbReference type="Proteomes" id="UP000003136">
    <property type="component" value="Unassembled WGS sequence"/>
</dbReference>
<comment type="caution">
    <text evidence="2">The sequence shown here is derived from an EMBL/GenBank/DDBJ whole genome shotgun (WGS) entry which is preliminary data.</text>
</comment>
<organism evidence="2 3">
    <name type="scientific">[Bacteroides] pectinophilus ATCC 43243</name>
    <dbReference type="NCBI Taxonomy" id="483218"/>
    <lineage>
        <taxon>Bacteria</taxon>
        <taxon>Bacillati</taxon>
        <taxon>Bacillota</taxon>
        <taxon>Clostridia</taxon>
        <taxon>Eubacteriales</taxon>
    </lineage>
</organism>
<accession>B7AS02</accession>
<evidence type="ECO:0000313" key="2">
    <source>
        <dbReference type="EMBL" id="EEC57348.1"/>
    </source>
</evidence>
<dbReference type="Pfam" id="PF09706">
    <property type="entry name" value="Cas_CXXC_CXXC"/>
    <property type="match status" value="1"/>
</dbReference>
<dbReference type="EMBL" id="ABVQ01000036">
    <property type="protein sequence ID" value="EEC57348.1"/>
    <property type="molecule type" value="Genomic_DNA"/>
</dbReference>
<dbReference type="AlphaFoldDB" id="B7AS02"/>
<evidence type="ECO:0000259" key="1">
    <source>
        <dbReference type="Pfam" id="PF09706"/>
    </source>
</evidence>
<reference evidence="2 3" key="2">
    <citation type="submission" date="2008-11" db="EMBL/GenBank/DDBJ databases">
        <authorList>
            <person name="Fulton L."/>
            <person name="Clifton S."/>
            <person name="Fulton B."/>
            <person name="Xu J."/>
            <person name="Minx P."/>
            <person name="Pepin K.H."/>
            <person name="Johnson M."/>
            <person name="Bhonagiri V."/>
            <person name="Nash W.E."/>
            <person name="Mardis E.R."/>
            <person name="Wilson R.K."/>
        </authorList>
    </citation>
    <scope>NUCLEOTIDE SEQUENCE [LARGE SCALE GENOMIC DNA]</scope>
    <source>
        <strain evidence="2 3">ATCC 43243</strain>
    </source>
</reference>
<sequence>MDSVLKGGSVLGKYLITPGDFLKNAGISGMEYMLKMSGARENIDYGIKEQGTVLEDIAEYEYGLWLDVDYAMQADWTGLFFGACVEYYESSTVYRGVLDRIEAILHKIIAGEWKADSNDRDNLKYINDKLLSNSYKSGFDNIRDRVDSAETYIILQNNKLNSRMEEGELKERLEELRTFLNQPICRETFVMKSVVYNYINRFWDGKCFLLRANAKKDMRELFDQDFVKPFKEYIAASHDKDKDMCIDCARPMGNKEKVSIAFMKDMADDLARKKSAFWNCKVDAFLCPACAFVYALSPLGFTLLGNRFAFINTNDSIKGLLTANDKERRNETESDKSEDERYTQWFARMLKRLLDCKLKELSGVQVIIRGTQADDKYNFAVISTDALRIFREKRVQSALEYFGRHPYVKIGAEYINIHESVIMNVIKYKSQTALLDKILKTTFDNPGCISSAFWVYMVMLWSNIVTGNKENGGNVEMNRVAVMNSGFALRAALLAEKGAKDDECLRGTLYQLMNALSTKNAGRFLDIVMRLYSTCKVSSNAEQAGRLMIPSGFVRIINSQDAFEEYGYAFVLGLKGCNMNKKNNDNKEENKEEA</sequence>
<gene>
    <name evidence="2" type="ORF">BACPEC_01856</name>
</gene>
<keyword evidence="3" id="KW-1185">Reference proteome</keyword>
<dbReference type="STRING" id="483218.BACPEC_01856"/>
<dbReference type="CDD" id="cd09754">
    <property type="entry name" value="Cas8a1_I-A"/>
    <property type="match status" value="1"/>
</dbReference>